<dbReference type="AlphaFoldDB" id="A0A8C5GQ16"/>
<evidence type="ECO:0000256" key="1">
    <source>
        <dbReference type="ARBA" id="ARBA00022441"/>
    </source>
</evidence>
<dbReference type="Gene3D" id="1.25.40.420">
    <property type="match status" value="1"/>
</dbReference>
<dbReference type="Proteomes" id="UP000694680">
    <property type="component" value="Unassembled WGS sequence"/>
</dbReference>
<feature type="domain" description="BACK" evidence="3">
    <location>
        <begin position="45"/>
        <end position="150"/>
    </location>
</feature>
<proteinExistence type="predicted"/>
<reference evidence="4" key="2">
    <citation type="submission" date="2025-09" db="UniProtKB">
        <authorList>
            <consortium name="Ensembl"/>
        </authorList>
    </citation>
    <scope>IDENTIFICATION</scope>
</reference>
<dbReference type="SMART" id="SM00875">
    <property type="entry name" value="BACK"/>
    <property type="match status" value="1"/>
</dbReference>
<sequence>MECQCEFYCDIITRLSSRLMHQFNVKSLEQTCFEVLRDNICPENCIGLWQFTKVWYIPILIQLKYEAFYFICENFEEVSLCEEFLKLTKEELADILDQDDLTVTQESTVYQSVLRWINHMPEERQGAISTLLPKVRLGLMDKSYITDNVLNNDVVKTNPESHLLVTDTLKVMSQPSLLCSESGINNTLFCHRLPNAVLLMFRLNSNTIEAFDYSTNSWITVHNHLIQEDIMTHLCFYNTVFLGRCFYIVGGGLSWTNPSNRVWRFNLVTHTWQEMSPMQESRNSLSVTVLKRCIYTMGGFRNLTSLRTAERYQPNINQWMFIASMNERRSYASCTTLNNKIYICGGQSYRILNTAEYYNPDTNQWTLITPMGTPRSGLGVVAYMGHICAVGGSYGFRPLRSAEAYDPETNTWYDVSEMVHTHSYFGIAVMNRRIFVVSCRRENKFVECYDYTTNTWSVVFSGMNHSEYDEVSCCVISRLPNMAEYCSPREPIIPRTQDMEQFLEEIVDKSQNLVFCERIDG</sequence>
<name>A0A8C5GQ16_GOUWI</name>
<dbReference type="Ensembl" id="ENSGWIT00000036219.1">
    <property type="protein sequence ID" value="ENSGWIP00000033282.1"/>
    <property type="gene ID" value="ENSGWIG00000017132.1"/>
</dbReference>
<dbReference type="SUPFAM" id="SSF117281">
    <property type="entry name" value="Kelch motif"/>
    <property type="match status" value="1"/>
</dbReference>
<dbReference type="InterPro" id="IPR017096">
    <property type="entry name" value="BTB-kelch_protein"/>
</dbReference>
<dbReference type="Gene3D" id="2.120.10.80">
    <property type="entry name" value="Kelch-type beta propeller"/>
    <property type="match status" value="2"/>
</dbReference>
<organism evidence="4 5">
    <name type="scientific">Gouania willdenowi</name>
    <name type="common">Blunt-snouted clingfish</name>
    <name type="synonym">Lepadogaster willdenowi</name>
    <dbReference type="NCBI Taxonomy" id="441366"/>
    <lineage>
        <taxon>Eukaryota</taxon>
        <taxon>Metazoa</taxon>
        <taxon>Chordata</taxon>
        <taxon>Craniata</taxon>
        <taxon>Vertebrata</taxon>
        <taxon>Euteleostomi</taxon>
        <taxon>Actinopterygii</taxon>
        <taxon>Neopterygii</taxon>
        <taxon>Teleostei</taxon>
        <taxon>Neoteleostei</taxon>
        <taxon>Acanthomorphata</taxon>
        <taxon>Ovalentaria</taxon>
        <taxon>Blenniimorphae</taxon>
        <taxon>Blenniiformes</taxon>
        <taxon>Gobiesocoidei</taxon>
        <taxon>Gobiesocidae</taxon>
        <taxon>Gobiesocinae</taxon>
        <taxon>Gouania</taxon>
    </lineage>
</organism>
<evidence type="ECO:0000256" key="2">
    <source>
        <dbReference type="ARBA" id="ARBA00022737"/>
    </source>
</evidence>
<dbReference type="FunFam" id="1.25.40.420:FF:000001">
    <property type="entry name" value="Kelch-like family member 12"/>
    <property type="match status" value="1"/>
</dbReference>
<keyword evidence="1" id="KW-0880">Kelch repeat</keyword>
<dbReference type="Pfam" id="PF01344">
    <property type="entry name" value="Kelch_1"/>
    <property type="match status" value="4"/>
</dbReference>
<dbReference type="InterPro" id="IPR011705">
    <property type="entry name" value="BACK"/>
</dbReference>
<reference evidence="4" key="1">
    <citation type="submission" date="2025-08" db="UniProtKB">
        <authorList>
            <consortium name="Ensembl"/>
        </authorList>
    </citation>
    <scope>IDENTIFICATION</scope>
</reference>
<dbReference type="Pfam" id="PF07707">
    <property type="entry name" value="BACK"/>
    <property type="match status" value="1"/>
</dbReference>
<dbReference type="InterPro" id="IPR015915">
    <property type="entry name" value="Kelch-typ_b-propeller"/>
</dbReference>
<protein>
    <submittedName>
        <fullName evidence="4">Kelch like family member 10</fullName>
    </submittedName>
</protein>
<dbReference type="PANTHER" id="PTHR24412">
    <property type="entry name" value="KELCH PROTEIN"/>
    <property type="match status" value="1"/>
</dbReference>
<dbReference type="InterPro" id="IPR006652">
    <property type="entry name" value="Kelch_1"/>
</dbReference>
<dbReference type="SMART" id="SM00612">
    <property type="entry name" value="Kelch"/>
    <property type="match status" value="4"/>
</dbReference>
<keyword evidence="5" id="KW-1185">Reference proteome</keyword>
<evidence type="ECO:0000313" key="4">
    <source>
        <dbReference type="Ensembl" id="ENSGWIP00000033282.1"/>
    </source>
</evidence>
<evidence type="ECO:0000259" key="3">
    <source>
        <dbReference type="SMART" id="SM00875"/>
    </source>
</evidence>
<dbReference type="PANTHER" id="PTHR24412:SF172">
    <property type="entry name" value="KELCH-LIKE PROTEIN 10"/>
    <property type="match status" value="1"/>
</dbReference>
<dbReference type="PIRSF" id="PIRSF037037">
    <property type="entry name" value="Kelch-like_protein_gigaxonin"/>
    <property type="match status" value="1"/>
</dbReference>
<keyword evidence="2" id="KW-0677">Repeat</keyword>
<accession>A0A8C5GQ16</accession>
<evidence type="ECO:0000313" key="5">
    <source>
        <dbReference type="Proteomes" id="UP000694680"/>
    </source>
</evidence>